<evidence type="ECO:0000259" key="2">
    <source>
        <dbReference type="PROSITE" id="PS51841"/>
    </source>
</evidence>
<evidence type="ECO:0000313" key="4">
    <source>
        <dbReference type="Proteomes" id="UP000229098"/>
    </source>
</evidence>
<dbReference type="SUPFAM" id="SSF47090">
    <property type="entry name" value="PGBD-like"/>
    <property type="match status" value="2"/>
</dbReference>
<feature type="chain" id="PRO_5014863710" description="LTD domain-containing protein" evidence="1">
    <location>
        <begin position="23"/>
        <end position="426"/>
    </location>
</feature>
<dbReference type="InterPro" id="IPR002477">
    <property type="entry name" value="Peptidoglycan-bd-like"/>
</dbReference>
<name>A0A2M8KWQ2_9BACT</name>
<sequence>MNMKKYAIFFLLSFAFVSFASAEDFTRDLFVGIRNDPEVVRLQEFLRAKGFFTYPESTGNYFSLTQQAVAAFQLAHNITPPAGYFGPLTRNAVNGQLSGEIPITLPPENTPTPPFTEFKRTFSPGLTNDPDVVRLQEFLRTMGYFTYPVSNGNYFSLTEEAVRKYQEANDLRVHGRFDANTLREVNKDITDGVIIVDNTTTRTLPPSETATSTFHEIIIISQFRGNRTDPVSEQVTISNKSKEQSVNITGWTITNARGGRITIPQVQNLPGGTSIQLSDLILTPRGTVIITVGKQDRNINFRENLCTGYFKETSKFTPSIGSRCPNTIDTADLTYFSDRCLEVIDDIRGCRTPDSGDFFGIESECSDYLIENFSYAGCVRNYKNQENFYQNRWLIWLQKDAEMFRNTHETITLRDTNGKFVDERGY</sequence>
<gene>
    <name evidence="3" type="ORF">COU90_02770</name>
</gene>
<dbReference type="PROSITE" id="PS51841">
    <property type="entry name" value="LTD"/>
    <property type="match status" value="1"/>
</dbReference>
<dbReference type="Pfam" id="PF01471">
    <property type="entry name" value="PG_binding_1"/>
    <property type="match status" value="2"/>
</dbReference>
<dbReference type="EMBL" id="PFEF01000006">
    <property type="protein sequence ID" value="PJE64350.1"/>
    <property type="molecule type" value="Genomic_DNA"/>
</dbReference>
<dbReference type="Gene3D" id="1.10.101.10">
    <property type="entry name" value="PGBD-like superfamily/PGBD"/>
    <property type="match status" value="2"/>
</dbReference>
<evidence type="ECO:0000313" key="3">
    <source>
        <dbReference type="EMBL" id="PJE64350.1"/>
    </source>
</evidence>
<organism evidence="3 4">
    <name type="scientific">Candidatus Ryanbacteria bacterium CG10_big_fil_rev_8_21_14_0_10_43_42</name>
    <dbReference type="NCBI Taxonomy" id="1974864"/>
    <lineage>
        <taxon>Bacteria</taxon>
        <taxon>Candidatus Ryaniibacteriota</taxon>
    </lineage>
</organism>
<protein>
    <recommendedName>
        <fullName evidence="2">LTD domain-containing protein</fullName>
    </recommendedName>
</protein>
<feature type="signal peptide" evidence="1">
    <location>
        <begin position="1"/>
        <end position="22"/>
    </location>
</feature>
<dbReference type="Proteomes" id="UP000229098">
    <property type="component" value="Unassembled WGS sequence"/>
</dbReference>
<reference evidence="4" key="1">
    <citation type="submission" date="2017-09" db="EMBL/GenBank/DDBJ databases">
        <title>Depth-based differentiation of microbial function through sediment-hosted aquifers and enrichment of novel symbionts in the deep terrestrial subsurface.</title>
        <authorList>
            <person name="Probst A.J."/>
            <person name="Ladd B."/>
            <person name="Jarett J.K."/>
            <person name="Geller-Mcgrath D.E."/>
            <person name="Sieber C.M.K."/>
            <person name="Emerson J.B."/>
            <person name="Anantharaman K."/>
            <person name="Thomas B.C."/>
            <person name="Malmstrom R."/>
            <person name="Stieglmeier M."/>
            <person name="Klingl A."/>
            <person name="Woyke T."/>
            <person name="Ryan C.M."/>
            <person name="Banfield J.F."/>
        </authorList>
    </citation>
    <scope>NUCLEOTIDE SEQUENCE [LARGE SCALE GENOMIC DNA]</scope>
</reference>
<comment type="caution">
    <text evidence="3">The sequence shown here is derived from an EMBL/GenBank/DDBJ whole genome shotgun (WGS) entry which is preliminary data.</text>
</comment>
<proteinExistence type="predicted"/>
<dbReference type="InterPro" id="IPR036365">
    <property type="entry name" value="PGBD-like_sf"/>
</dbReference>
<dbReference type="InterPro" id="IPR036366">
    <property type="entry name" value="PGBDSf"/>
</dbReference>
<feature type="domain" description="LTD" evidence="2">
    <location>
        <begin position="210"/>
        <end position="426"/>
    </location>
</feature>
<dbReference type="AlphaFoldDB" id="A0A2M8KWQ2"/>
<evidence type="ECO:0000256" key="1">
    <source>
        <dbReference type="SAM" id="SignalP"/>
    </source>
</evidence>
<dbReference type="InterPro" id="IPR001322">
    <property type="entry name" value="Lamin_tail_dom"/>
</dbReference>
<keyword evidence="1" id="KW-0732">Signal</keyword>
<accession>A0A2M8KWQ2</accession>